<sequence>MHGRSGRGTLCGMGSSGARAGVVGAVAAVLLLGCSRSAPPPSCDPCAAPPTSSQPAPLTTTMSLDLRVGGELPPDAARALASGTSGPCPLTVHRPGNRLGLEVGSVVRFTPALPPFGRVPTGATPGMPGTTSATPATATVTVDTAVTTFIYAGPHVDPAGNLVGAGCRFTGRGTIPNASEWLVQLPDGTTLTHRATSRPVQVVGATFGAG</sequence>
<comment type="caution">
    <text evidence="1">The sequence shown here is derived from an EMBL/GenBank/DDBJ whole genome shotgun (WGS) entry which is preliminary data.</text>
</comment>
<proteinExistence type="predicted"/>
<evidence type="ECO:0000313" key="2">
    <source>
        <dbReference type="Proteomes" id="UP000623461"/>
    </source>
</evidence>
<accession>A0ABQ2HWZ2</accession>
<protein>
    <recommendedName>
        <fullName evidence="3">DUF4232 domain-containing protein</fullName>
    </recommendedName>
</protein>
<dbReference type="Proteomes" id="UP000623461">
    <property type="component" value="Unassembled WGS sequence"/>
</dbReference>
<reference evidence="2" key="1">
    <citation type="journal article" date="2019" name="Int. J. Syst. Evol. Microbiol.">
        <title>The Global Catalogue of Microorganisms (GCM) 10K type strain sequencing project: providing services to taxonomists for standard genome sequencing and annotation.</title>
        <authorList>
            <consortium name="The Broad Institute Genomics Platform"/>
            <consortium name="The Broad Institute Genome Sequencing Center for Infectious Disease"/>
            <person name="Wu L."/>
            <person name="Ma J."/>
        </authorList>
    </citation>
    <scope>NUCLEOTIDE SEQUENCE [LARGE SCALE GENOMIC DNA]</scope>
    <source>
        <strain evidence="2">JCM 1365</strain>
    </source>
</reference>
<dbReference type="EMBL" id="BMNZ01000003">
    <property type="protein sequence ID" value="GGM94118.1"/>
    <property type="molecule type" value="Genomic_DNA"/>
</dbReference>
<name>A0ABQ2HWZ2_9MICO</name>
<keyword evidence="2" id="KW-1185">Reference proteome</keyword>
<dbReference type="PROSITE" id="PS51257">
    <property type="entry name" value="PROKAR_LIPOPROTEIN"/>
    <property type="match status" value="1"/>
</dbReference>
<evidence type="ECO:0008006" key="3">
    <source>
        <dbReference type="Google" id="ProtNLM"/>
    </source>
</evidence>
<evidence type="ECO:0000313" key="1">
    <source>
        <dbReference type="EMBL" id="GGM94118.1"/>
    </source>
</evidence>
<gene>
    <name evidence="1" type="ORF">GCM10009721_20410</name>
</gene>
<organism evidence="1 2">
    <name type="scientific">Terrabacter tumescens</name>
    <dbReference type="NCBI Taxonomy" id="60443"/>
    <lineage>
        <taxon>Bacteria</taxon>
        <taxon>Bacillati</taxon>
        <taxon>Actinomycetota</taxon>
        <taxon>Actinomycetes</taxon>
        <taxon>Micrococcales</taxon>
        <taxon>Intrasporangiaceae</taxon>
        <taxon>Terrabacter</taxon>
    </lineage>
</organism>